<dbReference type="EMBL" id="CAWUHD010000163">
    <property type="protein sequence ID" value="CAK7236470.1"/>
    <property type="molecule type" value="Genomic_DNA"/>
</dbReference>
<dbReference type="SMART" id="SM00317">
    <property type="entry name" value="SET"/>
    <property type="match status" value="1"/>
</dbReference>
<dbReference type="PANTHER" id="PTHR47332">
    <property type="entry name" value="SET DOMAIN-CONTAINING PROTEIN 5"/>
    <property type="match status" value="1"/>
</dbReference>
<feature type="signal peptide" evidence="2">
    <location>
        <begin position="1"/>
        <end position="28"/>
    </location>
</feature>
<feature type="domain" description="SET" evidence="3">
    <location>
        <begin position="190"/>
        <end position="340"/>
    </location>
</feature>
<keyword evidence="5" id="KW-1185">Reference proteome</keyword>
<keyword evidence="2" id="KW-0732">Signal</keyword>
<sequence>MAMLSSVRPRLQLLVSWLLLLSQPGATAADTSSSSTELQIPRTASSPTQTLPVASRSSGPNIPHVKRPTTKDIYDDDDLTSPRLCRNDNKSGDTLLRIFRDQCPRLIDSTSKHLPPSYWSPWTHPPACAGINLTDAAKTSKLEFCIFTHAHYRGGISIVATPETASDLASIIDKASISGPSMPPPTDRLPLLDVQEVPGKGLGVIAKEAIPRGTVLLRDNARVLADVRFPQHIRRAQGQALLQKASGRLPVPDDVRGLSRSVKAKPGEARGLLEENVLSTNSFAATVDGVAYMALFPEIARINHACNPTALTRFNVKDLTQKVIAFRDIELGEEITISYTDFGLTHEERQEKLLRRWGFSCTCDLCSGGAEATAASDARRRRVTGLRNEVVGHLQKGKFAVAISAYENELLDLVRTEHLAEHMGEHYEVLARLHLAAGNQTTAGVYAQRALDELETFGTTDTQSAAGSVQELRAFVKAFKAQEKLLKSKTNTVREKTAPNSRKETANEIGRH</sequence>
<evidence type="ECO:0000313" key="4">
    <source>
        <dbReference type="EMBL" id="CAK7236470.1"/>
    </source>
</evidence>
<organism evidence="4 5">
    <name type="scientific">Sporothrix eucalyptigena</name>
    <dbReference type="NCBI Taxonomy" id="1812306"/>
    <lineage>
        <taxon>Eukaryota</taxon>
        <taxon>Fungi</taxon>
        <taxon>Dikarya</taxon>
        <taxon>Ascomycota</taxon>
        <taxon>Pezizomycotina</taxon>
        <taxon>Sordariomycetes</taxon>
        <taxon>Sordariomycetidae</taxon>
        <taxon>Ophiostomatales</taxon>
        <taxon>Ophiostomataceae</taxon>
        <taxon>Sporothrix</taxon>
    </lineage>
</organism>
<dbReference type="Proteomes" id="UP001642482">
    <property type="component" value="Unassembled WGS sequence"/>
</dbReference>
<evidence type="ECO:0000313" key="5">
    <source>
        <dbReference type="Proteomes" id="UP001642482"/>
    </source>
</evidence>
<evidence type="ECO:0000256" key="2">
    <source>
        <dbReference type="SAM" id="SignalP"/>
    </source>
</evidence>
<feature type="chain" id="PRO_5046334432" description="SET domain-containing protein" evidence="2">
    <location>
        <begin position="29"/>
        <end position="512"/>
    </location>
</feature>
<dbReference type="PROSITE" id="PS50280">
    <property type="entry name" value="SET"/>
    <property type="match status" value="1"/>
</dbReference>
<name>A0ABP0CWG6_9PEZI</name>
<dbReference type="CDD" id="cd20071">
    <property type="entry name" value="SET_SMYD"/>
    <property type="match status" value="1"/>
</dbReference>
<feature type="compositionally biased region" description="Polar residues" evidence="1">
    <location>
        <begin position="42"/>
        <end position="60"/>
    </location>
</feature>
<comment type="caution">
    <text evidence="4">The sequence shown here is derived from an EMBL/GenBank/DDBJ whole genome shotgun (WGS) entry which is preliminary data.</text>
</comment>
<evidence type="ECO:0000256" key="1">
    <source>
        <dbReference type="SAM" id="MobiDB-lite"/>
    </source>
</evidence>
<accession>A0ABP0CWG6</accession>
<dbReference type="InterPro" id="IPR001214">
    <property type="entry name" value="SET_dom"/>
</dbReference>
<feature type="compositionally biased region" description="Low complexity" evidence="1">
    <location>
        <begin position="27"/>
        <end position="36"/>
    </location>
</feature>
<dbReference type="Pfam" id="PF00856">
    <property type="entry name" value="SET"/>
    <property type="match status" value="1"/>
</dbReference>
<dbReference type="InterPro" id="IPR046341">
    <property type="entry name" value="SET_dom_sf"/>
</dbReference>
<dbReference type="PANTHER" id="PTHR47332:SF6">
    <property type="entry name" value="SET DOMAIN-CONTAINING PROTEIN"/>
    <property type="match status" value="1"/>
</dbReference>
<proteinExistence type="predicted"/>
<reference evidence="4 5" key="1">
    <citation type="submission" date="2024-01" db="EMBL/GenBank/DDBJ databases">
        <authorList>
            <person name="Allen C."/>
            <person name="Tagirdzhanova G."/>
        </authorList>
    </citation>
    <scope>NUCLEOTIDE SEQUENCE [LARGE SCALE GENOMIC DNA]</scope>
</reference>
<evidence type="ECO:0000259" key="3">
    <source>
        <dbReference type="PROSITE" id="PS50280"/>
    </source>
</evidence>
<dbReference type="SUPFAM" id="SSF82199">
    <property type="entry name" value="SET domain"/>
    <property type="match status" value="1"/>
</dbReference>
<protein>
    <recommendedName>
        <fullName evidence="3">SET domain-containing protein</fullName>
    </recommendedName>
</protein>
<feature type="region of interest" description="Disordered" evidence="1">
    <location>
        <begin position="27"/>
        <end position="80"/>
    </location>
</feature>
<dbReference type="Gene3D" id="2.170.270.10">
    <property type="entry name" value="SET domain"/>
    <property type="match status" value="1"/>
</dbReference>
<dbReference type="InterPro" id="IPR053185">
    <property type="entry name" value="SET_domain_protein"/>
</dbReference>
<feature type="region of interest" description="Disordered" evidence="1">
    <location>
        <begin position="490"/>
        <end position="512"/>
    </location>
</feature>
<gene>
    <name evidence="4" type="ORF">SEUCBS140593_009631</name>
</gene>